<reference evidence="2 3" key="1">
    <citation type="submission" date="2019-07" db="EMBL/GenBank/DDBJ databases">
        <title>Lentzea xizangensis sp. nov., isolated from Qinghai-Tibetan Plateau Soils.</title>
        <authorList>
            <person name="Huang J."/>
        </authorList>
    </citation>
    <scope>NUCLEOTIDE SEQUENCE [LARGE SCALE GENOMIC DNA]</scope>
    <source>
        <strain evidence="2 3">FXJ1.1311</strain>
    </source>
</reference>
<dbReference type="Proteomes" id="UP000316639">
    <property type="component" value="Unassembled WGS sequence"/>
</dbReference>
<dbReference type="PANTHER" id="PTHR43162">
    <property type="match status" value="1"/>
</dbReference>
<keyword evidence="3" id="KW-1185">Reference proteome</keyword>
<dbReference type="AlphaFoldDB" id="A0A563EQ48"/>
<evidence type="ECO:0000259" key="1">
    <source>
        <dbReference type="Pfam" id="PF13460"/>
    </source>
</evidence>
<sequence>MTILVTGATGHVGRLVVNELVEAGEQVRALTRDPAKANFPAQVEVVRGDLTEPDSVPFDGVDRVYLFPVAETAHEVVARAKDVRRFVVLSSGAVTFGMDTQFHLPVEQAVEASGAEWTHVRAGEFALNRLFMWGPSVRADGTVWEPNPDAQSYPMHEADIAAVAVRALLDDGHAGQAYTLTGPQVLTTREQVACVGQAIGRELRIRDVTTAEALEFYRRQGGFAAQVAPFLLGEEGYEGGEAETVWDLTPSPDVERVLGRPGLSFARWADDHRDDWAGQRPD</sequence>
<feature type="domain" description="NAD(P)-binding" evidence="1">
    <location>
        <begin position="7"/>
        <end position="170"/>
    </location>
</feature>
<dbReference type="InterPro" id="IPR016040">
    <property type="entry name" value="NAD(P)-bd_dom"/>
</dbReference>
<dbReference type="PANTHER" id="PTHR43162:SF1">
    <property type="entry name" value="PRESTALK A DIFFERENTIATION PROTEIN A"/>
    <property type="match status" value="1"/>
</dbReference>
<gene>
    <name evidence="2" type="ORF">FKR81_23630</name>
</gene>
<protein>
    <submittedName>
        <fullName evidence="2">NAD-dependent epimerase/dehydratase family protein</fullName>
    </submittedName>
</protein>
<accession>A0A563EQ48</accession>
<dbReference type="Pfam" id="PF13460">
    <property type="entry name" value="NAD_binding_10"/>
    <property type="match status" value="1"/>
</dbReference>
<dbReference type="Gene3D" id="3.40.50.720">
    <property type="entry name" value="NAD(P)-binding Rossmann-like Domain"/>
    <property type="match status" value="1"/>
</dbReference>
<dbReference type="RefSeq" id="WP_146354466.1">
    <property type="nucleotide sequence ID" value="NZ_VOBR01000015.1"/>
</dbReference>
<evidence type="ECO:0000313" key="3">
    <source>
        <dbReference type="Proteomes" id="UP000316639"/>
    </source>
</evidence>
<dbReference type="Gene3D" id="3.90.25.10">
    <property type="entry name" value="UDP-galactose 4-epimerase, domain 1"/>
    <property type="match status" value="1"/>
</dbReference>
<organism evidence="2 3">
    <name type="scientific">Lentzea tibetensis</name>
    <dbReference type="NCBI Taxonomy" id="2591470"/>
    <lineage>
        <taxon>Bacteria</taxon>
        <taxon>Bacillati</taxon>
        <taxon>Actinomycetota</taxon>
        <taxon>Actinomycetes</taxon>
        <taxon>Pseudonocardiales</taxon>
        <taxon>Pseudonocardiaceae</taxon>
        <taxon>Lentzea</taxon>
    </lineage>
</organism>
<dbReference type="EMBL" id="VOBR01000015">
    <property type="protein sequence ID" value="TWP49534.1"/>
    <property type="molecule type" value="Genomic_DNA"/>
</dbReference>
<dbReference type="SUPFAM" id="SSF51735">
    <property type="entry name" value="NAD(P)-binding Rossmann-fold domains"/>
    <property type="match status" value="1"/>
</dbReference>
<dbReference type="OrthoDB" id="3207931at2"/>
<comment type="caution">
    <text evidence="2">The sequence shown here is derived from an EMBL/GenBank/DDBJ whole genome shotgun (WGS) entry which is preliminary data.</text>
</comment>
<dbReference type="InterPro" id="IPR036291">
    <property type="entry name" value="NAD(P)-bd_dom_sf"/>
</dbReference>
<proteinExistence type="predicted"/>
<name>A0A563EQ48_9PSEU</name>
<evidence type="ECO:0000313" key="2">
    <source>
        <dbReference type="EMBL" id="TWP49534.1"/>
    </source>
</evidence>
<dbReference type="InterPro" id="IPR051604">
    <property type="entry name" value="Ergot_Alk_Oxidoreductase"/>
</dbReference>